<comment type="caution">
    <text evidence="2">The sequence shown here is derived from an EMBL/GenBank/DDBJ whole genome shotgun (WGS) entry which is preliminary data.</text>
</comment>
<dbReference type="OrthoDB" id="883248at2"/>
<dbReference type="EMBL" id="WKJH01000021">
    <property type="protein sequence ID" value="MRX64984.1"/>
    <property type="molecule type" value="Genomic_DNA"/>
</dbReference>
<keyword evidence="3" id="KW-1185">Reference proteome</keyword>
<evidence type="ECO:0000313" key="2">
    <source>
        <dbReference type="EMBL" id="MRX64984.1"/>
    </source>
</evidence>
<keyword evidence="1" id="KW-0732">Signal</keyword>
<feature type="chain" id="PRO_5026110431" description="DUF3575 domain-containing protein" evidence="1">
    <location>
        <begin position="20"/>
        <end position="180"/>
    </location>
</feature>
<dbReference type="AlphaFoldDB" id="A0A6I2MRZ1"/>
<evidence type="ECO:0000256" key="1">
    <source>
        <dbReference type="SAM" id="SignalP"/>
    </source>
</evidence>
<dbReference type="Proteomes" id="UP000443153">
    <property type="component" value="Unassembled WGS sequence"/>
</dbReference>
<dbReference type="RefSeq" id="WP_154367368.1">
    <property type="nucleotide sequence ID" value="NZ_WKJH01000021.1"/>
</dbReference>
<feature type="signal peptide" evidence="1">
    <location>
        <begin position="1"/>
        <end position="19"/>
    </location>
</feature>
<name>A0A6I2MRZ1_9FLAO</name>
<accession>A0A6I2MRZ1</accession>
<protein>
    <recommendedName>
        <fullName evidence="4">DUF3575 domain-containing protein</fullName>
    </recommendedName>
</protein>
<gene>
    <name evidence="2" type="ORF">GJ691_12520</name>
</gene>
<evidence type="ECO:0000313" key="3">
    <source>
        <dbReference type="Proteomes" id="UP000443153"/>
    </source>
</evidence>
<reference evidence="2 3" key="1">
    <citation type="submission" date="2019-11" db="EMBL/GenBank/DDBJ databases">
        <title>Maribacter lutea sp. nov., a marine bacterium isolated from intertidal sand.</title>
        <authorList>
            <person name="Liu A."/>
        </authorList>
    </citation>
    <scope>NUCLEOTIDE SEQUENCE [LARGE SCALE GENOMIC DNA]</scope>
    <source>
        <strain evidence="2 3">RZ05</strain>
    </source>
</reference>
<evidence type="ECO:0008006" key="4">
    <source>
        <dbReference type="Google" id="ProtNLM"/>
    </source>
</evidence>
<organism evidence="2 3">
    <name type="scientific">Maribacter luteus</name>
    <dbReference type="NCBI Taxonomy" id="2594478"/>
    <lineage>
        <taxon>Bacteria</taxon>
        <taxon>Pseudomonadati</taxon>
        <taxon>Bacteroidota</taxon>
        <taxon>Flavobacteriia</taxon>
        <taxon>Flavobacteriales</taxon>
        <taxon>Flavobacteriaceae</taxon>
        <taxon>Maribacter</taxon>
    </lineage>
</organism>
<sequence>MKNSLSFLLALFFICSMGAQSPKNVEDNQFSLNFLLPGVVYEAGISANATLAAELTVGFAYRESTFFEDGFGIYPIGRFQYRHYYNFERRLNKGKHISGNTGNYLAPTIAVQSGKAIIGDLDYSSSYFAGFGFVYGLQRTAPKGFQFRLEAGPAYFFDEYDQGFGILLAAKLGWVIRKQR</sequence>
<proteinExistence type="predicted"/>